<evidence type="ECO:0000256" key="10">
    <source>
        <dbReference type="ARBA" id="ARBA00023237"/>
    </source>
</evidence>
<evidence type="ECO:0000313" key="14">
    <source>
        <dbReference type="EMBL" id="KVQ01041.1"/>
    </source>
</evidence>
<comment type="similarity">
    <text evidence="3">Belongs to the autotransporter-2 (AT-2) (TC 1.B.40) family.</text>
</comment>
<sequence length="307" mass="30958">MAPSYSVGGKTVHTVGEAVQDLDTRVSTNTDVIQRHDDAIRKNAGAIQNMQTSIEQVTGNAIRYDSDAHDTVTLGGSAKVKVTNLQDGDVSEGSTDAVTGGQLWETRKQVVDLDQRVSNYEATGSARMSAKTQGAAAAATGDRSTALGGGAVASGANTVALGENAAASASNAVALGANSVANQANTVSVGAAGSERRIVNVAPGVNGTDAVNVNQMNTLRNDMNDSVNRVARAAYGGVAAAMAMPNLTPGTPGNTVVAAGAANFKGNNAVAAGVTYRSRNGSLLVHGGLAVTDNGETGVRTHVGYEF</sequence>
<dbReference type="EMBL" id="LPBJ01000028">
    <property type="protein sequence ID" value="KVQ01041.1"/>
    <property type="molecule type" value="Genomic_DNA"/>
</dbReference>
<keyword evidence="15" id="KW-1185">Reference proteome</keyword>
<dbReference type="InterPro" id="IPR011049">
    <property type="entry name" value="Serralysin-like_metalloprot_C"/>
</dbReference>
<dbReference type="Proteomes" id="UP000056453">
    <property type="component" value="Unassembled WGS sequence"/>
</dbReference>
<keyword evidence="9" id="KW-0472">Membrane</keyword>
<feature type="domain" description="Trimeric autotransporter adhesin YadA-like stalk" evidence="13">
    <location>
        <begin position="81"/>
        <end position="112"/>
    </location>
</feature>
<feature type="domain" description="Trimeric autotransporter adhesin YadA-like head" evidence="12">
    <location>
        <begin position="139"/>
        <end position="165"/>
    </location>
</feature>
<dbReference type="InterPro" id="IPR045584">
    <property type="entry name" value="Pilin-like"/>
</dbReference>
<dbReference type="Gene3D" id="2.150.10.10">
    <property type="entry name" value="Serralysin-like metalloprotease, C-terminal"/>
    <property type="match status" value="1"/>
</dbReference>
<gene>
    <name evidence="14" type="ORF">WJ96_34155</name>
</gene>
<dbReference type="Pfam" id="PF03895">
    <property type="entry name" value="YadA_anchor"/>
    <property type="match status" value="1"/>
</dbReference>
<dbReference type="GO" id="GO:0009279">
    <property type="term" value="C:cell outer membrane"/>
    <property type="evidence" value="ECO:0007669"/>
    <property type="project" value="UniProtKB-SubCell"/>
</dbReference>
<proteinExistence type="inferred from homology"/>
<dbReference type="InterPro" id="IPR008640">
    <property type="entry name" value="Adhesin_Head_dom"/>
</dbReference>
<reference evidence="14 15" key="1">
    <citation type="submission" date="2015-11" db="EMBL/GenBank/DDBJ databases">
        <title>Expanding the genomic diversity of Burkholderia species for the development of highly accurate diagnostics.</title>
        <authorList>
            <person name="Sahl J."/>
            <person name="Keim P."/>
            <person name="Wagner D."/>
        </authorList>
    </citation>
    <scope>NUCLEOTIDE SEQUENCE [LARGE SCALE GENOMIC DNA]</scope>
    <source>
        <strain evidence="14 15">MSMB1808WGS</strain>
    </source>
</reference>
<name>A0AAW3N043_9BURK</name>
<evidence type="ECO:0000256" key="8">
    <source>
        <dbReference type="ARBA" id="ARBA00022927"/>
    </source>
</evidence>
<evidence type="ECO:0000259" key="13">
    <source>
        <dbReference type="Pfam" id="PF05662"/>
    </source>
</evidence>
<dbReference type="Gene3D" id="6.10.250.2030">
    <property type="match status" value="1"/>
</dbReference>
<comment type="caution">
    <text evidence="14">The sequence shown here is derived from an EMBL/GenBank/DDBJ whole genome shotgun (WGS) entry which is preliminary data.</text>
</comment>
<evidence type="ECO:0000256" key="3">
    <source>
        <dbReference type="ARBA" id="ARBA00005848"/>
    </source>
</evidence>
<keyword evidence="4" id="KW-0813">Transport</keyword>
<keyword evidence="7" id="KW-0732">Signal</keyword>
<keyword evidence="5" id="KW-1134">Transmembrane beta strand</keyword>
<protein>
    <submittedName>
        <fullName evidence="14">Uncharacterized protein</fullName>
    </submittedName>
</protein>
<evidence type="ECO:0000256" key="9">
    <source>
        <dbReference type="ARBA" id="ARBA00023136"/>
    </source>
</evidence>
<dbReference type="Gene3D" id="1.20.5.170">
    <property type="match status" value="1"/>
</dbReference>
<dbReference type="Pfam" id="PF05658">
    <property type="entry name" value="YadA_head"/>
    <property type="match status" value="2"/>
</dbReference>
<dbReference type="AlphaFoldDB" id="A0AAW3N043"/>
<feature type="domain" description="Trimeric autotransporter adhesin YadA-like C-terminal membrane anchor" evidence="11">
    <location>
        <begin position="249"/>
        <end position="307"/>
    </location>
</feature>
<comment type="subcellular location">
    <subcellularLocation>
        <location evidence="2">Cell outer membrane</location>
    </subcellularLocation>
    <subcellularLocation>
        <location evidence="1">Cell surface</location>
    </subcellularLocation>
</comment>
<feature type="domain" description="Trimeric autotransporter adhesin YadA-like head" evidence="12">
    <location>
        <begin position="167"/>
        <end position="191"/>
    </location>
</feature>
<organism evidence="14 15">
    <name type="scientific">Burkholderia ubonensis</name>
    <dbReference type="NCBI Taxonomy" id="101571"/>
    <lineage>
        <taxon>Bacteria</taxon>
        <taxon>Pseudomonadati</taxon>
        <taxon>Pseudomonadota</taxon>
        <taxon>Betaproteobacteria</taxon>
        <taxon>Burkholderiales</taxon>
        <taxon>Burkholderiaceae</taxon>
        <taxon>Burkholderia</taxon>
        <taxon>Burkholderia cepacia complex</taxon>
    </lineage>
</organism>
<dbReference type="SUPFAM" id="SSF101967">
    <property type="entry name" value="Adhesin YadA, collagen-binding domain"/>
    <property type="match status" value="1"/>
</dbReference>
<dbReference type="InterPro" id="IPR005594">
    <property type="entry name" value="YadA_C"/>
</dbReference>
<evidence type="ECO:0000256" key="7">
    <source>
        <dbReference type="ARBA" id="ARBA00022729"/>
    </source>
</evidence>
<dbReference type="Gene3D" id="3.30.1300.30">
    <property type="entry name" value="GSPII I/J protein-like"/>
    <property type="match status" value="1"/>
</dbReference>
<feature type="domain" description="Trimeric autotransporter adhesin YadA-like stalk" evidence="13">
    <location>
        <begin position="197"/>
        <end position="233"/>
    </location>
</feature>
<evidence type="ECO:0000256" key="1">
    <source>
        <dbReference type="ARBA" id="ARBA00004241"/>
    </source>
</evidence>
<evidence type="ECO:0000256" key="2">
    <source>
        <dbReference type="ARBA" id="ARBA00004442"/>
    </source>
</evidence>
<accession>A0AAW3N043</accession>
<evidence type="ECO:0000259" key="12">
    <source>
        <dbReference type="Pfam" id="PF05658"/>
    </source>
</evidence>
<dbReference type="SUPFAM" id="SSF54523">
    <property type="entry name" value="Pili subunits"/>
    <property type="match status" value="1"/>
</dbReference>
<evidence type="ECO:0000256" key="4">
    <source>
        <dbReference type="ARBA" id="ARBA00022448"/>
    </source>
</evidence>
<dbReference type="GO" id="GO:0015031">
    <property type="term" value="P:protein transport"/>
    <property type="evidence" value="ECO:0007669"/>
    <property type="project" value="UniProtKB-KW"/>
</dbReference>
<evidence type="ECO:0000313" key="15">
    <source>
        <dbReference type="Proteomes" id="UP000056453"/>
    </source>
</evidence>
<evidence type="ECO:0000256" key="5">
    <source>
        <dbReference type="ARBA" id="ARBA00022452"/>
    </source>
</evidence>
<evidence type="ECO:0000256" key="6">
    <source>
        <dbReference type="ARBA" id="ARBA00022692"/>
    </source>
</evidence>
<keyword evidence="10" id="KW-0998">Cell outer membrane</keyword>
<keyword evidence="8" id="KW-0653">Protein transport</keyword>
<evidence type="ECO:0000259" key="11">
    <source>
        <dbReference type="Pfam" id="PF03895"/>
    </source>
</evidence>
<dbReference type="GO" id="GO:0009986">
    <property type="term" value="C:cell surface"/>
    <property type="evidence" value="ECO:0007669"/>
    <property type="project" value="UniProtKB-SubCell"/>
</dbReference>
<dbReference type="InterPro" id="IPR008635">
    <property type="entry name" value="Coiled_stalk_dom"/>
</dbReference>
<keyword evidence="6" id="KW-0812">Transmembrane</keyword>
<dbReference type="Pfam" id="PF05662">
    <property type="entry name" value="YadA_stalk"/>
    <property type="match status" value="2"/>
</dbReference>